<dbReference type="RefSeq" id="WP_281463256.1">
    <property type="nucleotide sequence ID" value="NZ_JASBAN010000001.1"/>
</dbReference>
<feature type="chain" id="PRO_5046705070" evidence="1">
    <location>
        <begin position="22"/>
        <end position="107"/>
    </location>
</feature>
<gene>
    <name evidence="2" type="ORF">QJV33_10375</name>
</gene>
<organism evidence="2 3">
    <name type="scientific">Commensalibacter nepenthis</name>
    <dbReference type="NCBI Taxonomy" id="3043872"/>
    <lineage>
        <taxon>Bacteria</taxon>
        <taxon>Pseudomonadati</taxon>
        <taxon>Pseudomonadota</taxon>
        <taxon>Alphaproteobacteria</taxon>
        <taxon>Acetobacterales</taxon>
        <taxon>Acetobacteraceae</taxon>
    </lineage>
</organism>
<dbReference type="EMBL" id="JASBAN010000001">
    <property type="protein sequence ID" value="MDI2113674.1"/>
    <property type="molecule type" value="Genomic_DNA"/>
</dbReference>
<proteinExistence type="predicted"/>
<accession>A0ABT6Q9V1</accession>
<reference evidence="2" key="1">
    <citation type="submission" date="2023-05" db="EMBL/GenBank/DDBJ databases">
        <title>Whole genome sequence of Commensalibacter sp.</title>
        <authorList>
            <person name="Charoenyingcharoen P."/>
            <person name="Yukphan P."/>
        </authorList>
    </citation>
    <scope>NUCLEOTIDE SEQUENCE</scope>
    <source>
        <strain evidence="2">TBRC 10068</strain>
    </source>
</reference>
<keyword evidence="1" id="KW-0732">Signal</keyword>
<sequence length="107" mass="11927">MKRTKCLLIVALLLSPLGGCQMDGANNSLDVPTPRSVAKNYLFVHGMCMGYLQSPLVTKDQFNVLFQLDQQAKLSIIRALDNPSQAHLEQAEYLMKQIITFLTVSKT</sequence>
<protein>
    <submittedName>
        <fullName evidence="2">Uncharacterized protein</fullName>
    </submittedName>
</protein>
<dbReference type="Proteomes" id="UP001431775">
    <property type="component" value="Unassembled WGS sequence"/>
</dbReference>
<evidence type="ECO:0000256" key="1">
    <source>
        <dbReference type="SAM" id="SignalP"/>
    </source>
</evidence>
<keyword evidence="3" id="KW-1185">Reference proteome</keyword>
<feature type="signal peptide" evidence="1">
    <location>
        <begin position="1"/>
        <end position="21"/>
    </location>
</feature>
<comment type="caution">
    <text evidence="2">The sequence shown here is derived from an EMBL/GenBank/DDBJ whole genome shotgun (WGS) entry which is preliminary data.</text>
</comment>
<evidence type="ECO:0000313" key="2">
    <source>
        <dbReference type="EMBL" id="MDI2113674.1"/>
    </source>
</evidence>
<name>A0ABT6Q9V1_9PROT</name>
<evidence type="ECO:0000313" key="3">
    <source>
        <dbReference type="Proteomes" id="UP001431775"/>
    </source>
</evidence>